<protein>
    <submittedName>
        <fullName evidence="1">LuxR family transcriptional regulator</fullName>
    </submittedName>
</protein>
<evidence type="ECO:0000313" key="1">
    <source>
        <dbReference type="EMBL" id="RII96774.1"/>
    </source>
</evidence>
<sequence length="109" mass="11784">TRSILDTERGIPLQARIALQARVALQRGLVLTHLGDFTAAREELRVAEGLGERHLVLPDRLECRGALAYLAYCLGEIEEARDLVVRARGLLASPGADPDLARSGFLAPA</sequence>
<dbReference type="Gene3D" id="1.25.40.10">
    <property type="entry name" value="Tetratricopeptide repeat domain"/>
    <property type="match status" value="1"/>
</dbReference>
<dbReference type="InterPro" id="IPR011990">
    <property type="entry name" value="TPR-like_helical_dom_sf"/>
</dbReference>
<dbReference type="AlphaFoldDB" id="A0A399NS04"/>
<accession>A0A399NS04</accession>
<feature type="non-terminal residue" evidence="1">
    <location>
        <position position="1"/>
    </location>
</feature>
<dbReference type="EMBL" id="QWEA01001727">
    <property type="protein sequence ID" value="RII96774.1"/>
    <property type="molecule type" value="Genomic_DNA"/>
</dbReference>
<feature type="non-terminal residue" evidence="1">
    <location>
        <position position="109"/>
    </location>
</feature>
<proteinExistence type="predicted"/>
<gene>
    <name evidence="1" type="ORF">DZF93_20555</name>
</gene>
<comment type="caution">
    <text evidence="1">The sequence shown here is derived from an EMBL/GenBank/DDBJ whole genome shotgun (WGS) entry which is preliminary data.</text>
</comment>
<reference evidence="1 2" key="1">
    <citation type="submission" date="2018-08" db="EMBL/GenBank/DDBJ databases">
        <title>Genome Sequence of Clavibacter michiganensis Subspecies type strains, and the Atypical Peach-Colored Strains Isolated from Tomato.</title>
        <authorList>
            <person name="Osdaghi E."/>
            <person name="Portier P."/>
            <person name="Briand M."/>
            <person name="Jacques M.-A."/>
        </authorList>
    </citation>
    <scope>NUCLEOTIDE SEQUENCE [LARGE SCALE GENOMIC DNA]</scope>
    <source>
        <strain evidence="1 2">CFBP 6488</strain>
    </source>
</reference>
<name>A0A399NS04_9MICO</name>
<dbReference type="SUPFAM" id="SSF48452">
    <property type="entry name" value="TPR-like"/>
    <property type="match status" value="1"/>
</dbReference>
<evidence type="ECO:0000313" key="2">
    <source>
        <dbReference type="Proteomes" id="UP000266634"/>
    </source>
</evidence>
<dbReference type="Proteomes" id="UP000266634">
    <property type="component" value="Unassembled WGS sequence"/>
</dbReference>
<organism evidence="1 2">
    <name type="scientific">Clavibacter michiganensis subsp. insidiosus</name>
    <dbReference type="NCBI Taxonomy" id="33014"/>
    <lineage>
        <taxon>Bacteria</taxon>
        <taxon>Bacillati</taxon>
        <taxon>Actinomycetota</taxon>
        <taxon>Actinomycetes</taxon>
        <taxon>Micrococcales</taxon>
        <taxon>Microbacteriaceae</taxon>
        <taxon>Clavibacter</taxon>
    </lineage>
</organism>